<evidence type="ECO:0000256" key="1">
    <source>
        <dbReference type="SAM" id="MobiDB-lite"/>
    </source>
</evidence>
<gene>
    <name evidence="2" type="ORF">GMARGA_LOCUS22344</name>
</gene>
<reference evidence="2 3" key="1">
    <citation type="submission" date="2021-06" db="EMBL/GenBank/DDBJ databases">
        <authorList>
            <person name="Kallberg Y."/>
            <person name="Tangrot J."/>
            <person name="Rosling A."/>
        </authorList>
    </citation>
    <scope>NUCLEOTIDE SEQUENCE [LARGE SCALE GENOMIC DNA]</scope>
    <source>
        <strain evidence="2 3">120-4 pot B 10/14</strain>
    </source>
</reference>
<feature type="region of interest" description="Disordered" evidence="1">
    <location>
        <begin position="1"/>
        <end position="22"/>
    </location>
</feature>
<comment type="caution">
    <text evidence="2">The sequence shown here is derived from an EMBL/GenBank/DDBJ whole genome shotgun (WGS) entry which is preliminary data.</text>
</comment>
<name>A0ABN7VSM3_GIGMA</name>
<proteinExistence type="predicted"/>
<evidence type="ECO:0000313" key="2">
    <source>
        <dbReference type="EMBL" id="CAG8797199.1"/>
    </source>
</evidence>
<feature type="compositionally biased region" description="Basic and acidic residues" evidence="1">
    <location>
        <begin position="82"/>
        <end position="97"/>
    </location>
</feature>
<accession>A0ABN7VSM3</accession>
<evidence type="ECO:0000313" key="3">
    <source>
        <dbReference type="Proteomes" id="UP000789901"/>
    </source>
</evidence>
<organism evidence="2 3">
    <name type="scientific">Gigaspora margarita</name>
    <dbReference type="NCBI Taxonomy" id="4874"/>
    <lineage>
        <taxon>Eukaryota</taxon>
        <taxon>Fungi</taxon>
        <taxon>Fungi incertae sedis</taxon>
        <taxon>Mucoromycota</taxon>
        <taxon>Glomeromycotina</taxon>
        <taxon>Glomeromycetes</taxon>
        <taxon>Diversisporales</taxon>
        <taxon>Gigasporaceae</taxon>
        <taxon>Gigaspora</taxon>
    </lineage>
</organism>
<dbReference type="EMBL" id="CAJVQB010021488">
    <property type="protein sequence ID" value="CAG8797199.1"/>
    <property type="molecule type" value="Genomic_DNA"/>
</dbReference>
<feature type="region of interest" description="Disordered" evidence="1">
    <location>
        <begin position="62"/>
        <end position="97"/>
    </location>
</feature>
<keyword evidence="3" id="KW-1185">Reference proteome</keyword>
<sequence>GNRNKVSSDDLSSSKCKRSNDTDEYDDLFETEDFDFSVETKDDFAEDIKEKEVRSLNNISKHQKKYKNCKKKGKVHMTRSSNYKESHGFDVDNKEDK</sequence>
<feature type="non-terminal residue" evidence="2">
    <location>
        <position position="1"/>
    </location>
</feature>
<dbReference type="Proteomes" id="UP000789901">
    <property type="component" value="Unassembled WGS sequence"/>
</dbReference>
<feature type="compositionally biased region" description="Polar residues" evidence="1">
    <location>
        <begin position="1"/>
        <end position="14"/>
    </location>
</feature>
<protein>
    <submittedName>
        <fullName evidence="2">8995_t:CDS:1</fullName>
    </submittedName>
</protein>
<feature type="compositionally biased region" description="Basic residues" evidence="1">
    <location>
        <begin position="62"/>
        <end position="77"/>
    </location>
</feature>